<dbReference type="InterPro" id="IPR008271">
    <property type="entry name" value="Ser/Thr_kinase_AS"/>
</dbReference>
<evidence type="ECO:0000256" key="5">
    <source>
        <dbReference type="ARBA" id="ARBA00022741"/>
    </source>
</evidence>
<feature type="domain" description="Protein kinase" evidence="10">
    <location>
        <begin position="1"/>
        <end position="229"/>
    </location>
</feature>
<keyword evidence="5" id="KW-0547">Nucleotide-binding</keyword>
<dbReference type="OrthoDB" id="248923at2759"/>
<keyword evidence="4" id="KW-0808">Transferase</keyword>
<evidence type="ECO:0000256" key="8">
    <source>
        <dbReference type="ARBA" id="ARBA00047899"/>
    </source>
</evidence>
<proteinExistence type="inferred from homology"/>
<keyword evidence="12" id="KW-1185">Reference proteome</keyword>
<comment type="caution">
    <text evidence="11">The sequence shown here is derived from an EMBL/GenBank/DDBJ whole genome shotgun (WGS) entry which is preliminary data.</text>
</comment>
<dbReference type="PROSITE" id="PS00108">
    <property type="entry name" value="PROTEIN_KINASE_ST"/>
    <property type="match status" value="1"/>
</dbReference>
<dbReference type="Proteomes" id="UP000242188">
    <property type="component" value="Unassembled WGS sequence"/>
</dbReference>
<keyword evidence="3" id="KW-0723">Serine/threonine-protein kinase</keyword>
<evidence type="ECO:0000256" key="1">
    <source>
        <dbReference type="ARBA" id="ARBA00010886"/>
    </source>
</evidence>
<dbReference type="SUPFAM" id="SSF56112">
    <property type="entry name" value="Protein kinase-like (PK-like)"/>
    <property type="match status" value="1"/>
</dbReference>
<dbReference type="InterPro" id="IPR000719">
    <property type="entry name" value="Prot_kinase_dom"/>
</dbReference>
<dbReference type="InterPro" id="IPR011009">
    <property type="entry name" value="Kinase-like_dom_sf"/>
</dbReference>
<comment type="catalytic activity">
    <reaction evidence="8">
        <text>L-threonyl-[protein] + ATP = O-phospho-L-threonyl-[protein] + ADP + H(+)</text>
        <dbReference type="Rhea" id="RHEA:46608"/>
        <dbReference type="Rhea" id="RHEA-COMP:11060"/>
        <dbReference type="Rhea" id="RHEA-COMP:11605"/>
        <dbReference type="ChEBI" id="CHEBI:15378"/>
        <dbReference type="ChEBI" id="CHEBI:30013"/>
        <dbReference type="ChEBI" id="CHEBI:30616"/>
        <dbReference type="ChEBI" id="CHEBI:61977"/>
        <dbReference type="ChEBI" id="CHEBI:456216"/>
        <dbReference type="EC" id="2.7.11.1"/>
    </reaction>
</comment>
<evidence type="ECO:0000259" key="10">
    <source>
        <dbReference type="PROSITE" id="PS50011"/>
    </source>
</evidence>
<dbReference type="AlphaFoldDB" id="A0A210QJ39"/>
<dbReference type="Gene3D" id="1.10.510.10">
    <property type="entry name" value="Transferase(Phosphotransferase) domain 1"/>
    <property type="match status" value="1"/>
</dbReference>
<dbReference type="PANTHER" id="PTHR44899">
    <property type="entry name" value="CAMK FAMILY PROTEIN KINASE"/>
    <property type="match status" value="1"/>
</dbReference>
<dbReference type="PANTHER" id="PTHR44899:SF7">
    <property type="entry name" value="NIMA-RELATED KINASE"/>
    <property type="match status" value="1"/>
</dbReference>
<comment type="catalytic activity">
    <reaction evidence="9">
        <text>L-seryl-[protein] + ATP = O-phospho-L-seryl-[protein] + ADP + H(+)</text>
        <dbReference type="Rhea" id="RHEA:17989"/>
        <dbReference type="Rhea" id="RHEA-COMP:9863"/>
        <dbReference type="Rhea" id="RHEA-COMP:11604"/>
        <dbReference type="ChEBI" id="CHEBI:15378"/>
        <dbReference type="ChEBI" id="CHEBI:29999"/>
        <dbReference type="ChEBI" id="CHEBI:30616"/>
        <dbReference type="ChEBI" id="CHEBI:83421"/>
        <dbReference type="ChEBI" id="CHEBI:456216"/>
        <dbReference type="EC" id="2.7.11.1"/>
    </reaction>
</comment>
<evidence type="ECO:0000313" key="12">
    <source>
        <dbReference type="Proteomes" id="UP000242188"/>
    </source>
</evidence>
<dbReference type="EC" id="2.7.11.1" evidence="2"/>
<dbReference type="InterPro" id="IPR051131">
    <property type="entry name" value="NEK_Ser/Thr_kinase_NIMA"/>
</dbReference>
<evidence type="ECO:0000256" key="7">
    <source>
        <dbReference type="ARBA" id="ARBA00022840"/>
    </source>
</evidence>
<dbReference type="CDD" id="cd08215">
    <property type="entry name" value="STKc_Nek"/>
    <property type="match status" value="1"/>
</dbReference>
<sequence>MKVINLSKSPEEERELALKEARLLSDFNHENILRYIESFEQDGALCIVTEFCDGGDLSQYLEARKNKPLQENRIVEWFKEICCALSYLHGRKIIHRDMKTQNVFLTGTRKIAKLGDLGLAKVLERPNAKAVTFCGSPYYMSPELFACKPYDAKSDIWGLGVCVYEMATLERPFDAMLMQQLVFKIVHGQLPPMPKDKYSSELIAVMEKMLCRECEQRPSADDLLNDPVFQNHVPPKTPPTPTAKPVRQMNWLKESMSQGGGADEGRGVFNMDNLMSTLTEKHKQRRQKLGKSIIASARVDNKIMASNYSENKFDKTCKDLSSFRKDTTLKATGNDVMLSSVTSQDMEETLAAVAKGQPNPAMMLQLVVRTLTQIFPKDEDDDSEGAFAFFGDDSDQMDPEVMLLGQITQLQRHCLRAMGGDLEKFRKAYDMLSHTDDDMKLEEKLIKFLSPQVFGICGVQLFYCKNFEYNLQKLRDGGRGATEA</sequence>
<evidence type="ECO:0000256" key="3">
    <source>
        <dbReference type="ARBA" id="ARBA00022527"/>
    </source>
</evidence>
<dbReference type="Pfam" id="PF00069">
    <property type="entry name" value="Pkinase"/>
    <property type="match status" value="1"/>
</dbReference>
<evidence type="ECO:0000256" key="2">
    <source>
        <dbReference type="ARBA" id="ARBA00012513"/>
    </source>
</evidence>
<evidence type="ECO:0000256" key="4">
    <source>
        <dbReference type="ARBA" id="ARBA00022679"/>
    </source>
</evidence>
<evidence type="ECO:0000256" key="9">
    <source>
        <dbReference type="ARBA" id="ARBA00048679"/>
    </source>
</evidence>
<keyword evidence="6 11" id="KW-0418">Kinase</keyword>
<reference evidence="11 12" key="1">
    <citation type="journal article" date="2017" name="Nat. Ecol. Evol.">
        <title>Scallop genome provides insights into evolution of bilaterian karyotype and development.</title>
        <authorList>
            <person name="Wang S."/>
            <person name="Zhang J."/>
            <person name="Jiao W."/>
            <person name="Li J."/>
            <person name="Xun X."/>
            <person name="Sun Y."/>
            <person name="Guo X."/>
            <person name="Huan P."/>
            <person name="Dong B."/>
            <person name="Zhang L."/>
            <person name="Hu X."/>
            <person name="Sun X."/>
            <person name="Wang J."/>
            <person name="Zhao C."/>
            <person name="Wang Y."/>
            <person name="Wang D."/>
            <person name="Huang X."/>
            <person name="Wang R."/>
            <person name="Lv J."/>
            <person name="Li Y."/>
            <person name="Zhang Z."/>
            <person name="Liu B."/>
            <person name="Lu W."/>
            <person name="Hui Y."/>
            <person name="Liang J."/>
            <person name="Zhou Z."/>
            <person name="Hou R."/>
            <person name="Li X."/>
            <person name="Liu Y."/>
            <person name="Li H."/>
            <person name="Ning X."/>
            <person name="Lin Y."/>
            <person name="Zhao L."/>
            <person name="Xing Q."/>
            <person name="Dou J."/>
            <person name="Li Y."/>
            <person name="Mao J."/>
            <person name="Guo H."/>
            <person name="Dou H."/>
            <person name="Li T."/>
            <person name="Mu C."/>
            <person name="Jiang W."/>
            <person name="Fu Q."/>
            <person name="Fu X."/>
            <person name="Miao Y."/>
            <person name="Liu J."/>
            <person name="Yu Q."/>
            <person name="Li R."/>
            <person name="Liao H."/>
            <person name="Li X."/>
            <person name="Kong Y."/>
            <person name="Jiang Z."/>
            <person name="Chourrout D."/>
            <person name="Li R."/>
            <person name="Bao Z."/>
        </authorList>
    </citation>
    <scope>NUCLEOTIDE SEQUENCE [LARGE SCALE GENOMIC DNA]</scope>
    <source>
        <strain evidence="11 12">PY_sf001</strain>
    </source>
</reference>
<evidence type="ECO:0000313" key="11">
    <source>
        <dbReference type="EMBL" id="OWF48760.1"/>
    </source>
</evidence>
<name>A0A210QJ39_MIZYE</name>
<gene>
    <name evidence="11" type="ORF">KP79_PYT11977</name>
</gene>
<dbReference type="GO" id="GO:0005524">
    <property type="term" value="F:ATP binding"/>
    <property type="evidence" value="ECO:0007669"/>
    <property type="project" value="UniProtKB-KW"/>
</dbReference>
<accession>A0A210QJ39</accession>
<comment type="similarity">
    <text evidence="1">Belongs to the protein kinase superfamily. NEK Ser/Thr protein kinase family. NIMA subfamily.</text>
</comment>
<dbReference type="PROSITE" id="PS50011">
    <property type="entry name" value="PROTEIN_KINASE_DOM"/>
    <property type="match status" value="1"/>
</dbReference>
<dbReference type="SMART" id="SM00220">
    <property type="entry name" value="S_TKc"/>
    <property type="match status" value="1"/>
</dbReference>
<evidence type="ECO:0000256" key="6">
    <source>
        <dbReference type="ARBA" id="ARBA00022777"/>
    </source>
</evidence>
<dbReference type="GO" id="GO:0004674">
    <property type="term" value="F:protein serine/threonine kinase activity"/>
    <property type="evidence" value="ECO:0007669"/>
    <property type="project" value="UniProtKB-KW"/>
</dbReference>
<dbReference type="STRING" id="6573.A0A210QJ39"/>
<protein>
    <recommendedName>
        <fullName evidence="2">non-specific serine/threonine protein kinase</fullName>
        <ecNumber evidence="2">2.7.11.1</ecNumber>
    </recommendedName>
</protein>
<keyword evidence="7" id="KW-0067">ATP-binding</keyword>
<dbReference type="EMBL" id="NEDP02003393">
    <property type="protein sequence ID" value="OWF48760.1"/>
    <property type="molecule type" value="Genomic_DNA"/>
</dbReference>
<organism evidence="11 12">
    <name type="scientific">Mizuhopecten yessoensis</name>
    <name type="common">Japanese scallop</name>
    <name type="synonym">Patinopecten yessoensis</name>
    <dbReference type="NCBI Taxonomy" id="6573"/>
    <lineage>
        <taxon>Eukaryota</taxon>
        <taxon>Metazoa</taxon>
        <taxon>Spiralia</taxon>
        <taxon>Lophotrochozoa</taxon>
        <taxon>Mollusca</taxon>
        <taxon>Bivalvia</taxon>
        <taxon>Autobranchia</taxon>
        <taxon>Pteriomorphia</taxon>
        <taxon>Pectinida</taxon>
        <taxon>Pectinoidea</taxon>
        <taxon>Pectinidae</taxon>
        <taxon>Mizuhopecten</taxon>
    </lineage>
</organism>